<gene>
    <name evidence="1" type="ORF">FIBRA_09484</name>
</gene>
<reference evidence="1 2" key="1">
    <citation type="journal article" date="2012" name="Appl. Environ. Microbiol.">
        <title>Short-read sequencing for genomic analysis of the brown rot fungus Fibroporia radiculosa.</title>
        <authorList>
            <person name="Tang J.D."/>
            <person name="Perkins A.D."/>
            <person name="Sonstegard T.S."/>
            <person name="Schroeder S.G."/>
            <person name="Burgess S.C."/>
            <person name="Diehl S.V."/>
        </authorList>
    </citation>
    <scope>NUCLEOTIDE SEQUENCE [LARGE SCALE GENOMIC DNA]</scope>
    <source>
        <strain evidence="1 2">TFFH 294</strain>
    </source>
</reference>
<accession>J7SCG7</accession>
<organism evidence="1 2">
    <name type="scientific">Fibroporia radiculosa</name>
    <dbReference type="NCBI Taxonomy" id="599839"/>
    <lineage>
        <taxon>Eukaryota</taxon>
        <taxon>Fungi</taxon>
        <taxon>Dikarya</taxon>
        <taxon>Basidiomycota</taxon>
        <taxon>Agaricomycotina</taxon>
        <taxon>Agaricomycetes</taxon>
        <taxon>Polyporales</taxon>
        <taxon>Fibroporiaceae</taxon>
        <taxon>Fibroporia</taxon>
    </lineage>
</organism>
<proteinExistence type="predicted"/>
<dbReference type="AlphaFoldDB" id="J7SCG7"/>
<evidence type="ECO:0000313" key="2">
    <source>
        <dbReference type="Proteomes" id="UP000006352"/>
    </source>
</evidence>
<dbReference type="EMBL" id="HE797671">
    <property type="protein sequence ID" value="CCM07146.1"/>
    <property type="molecule type" value="Genomic_DNA"/>
</dbReference>
<keyword evidence="2" id="KW-1185">Reference proteome</keyword>
<dbReference type="Proteomes" id="UP000006352">
    <property type="component" value="Unassembled WGS sequence"/>
</dbReference>
<dbReference type="RefSeq" id="XP_012177167.1">
    <property type="nucleotide sequence ID" value="XM_012321777.1"/>
</dbReference>
<dbReference type="HOGENOM" id="CLU_3032333_0_0_1"/>
<evidence type="ECO:0000313" key="1">
    <source>
        <dbReference type="EMBL" id="CCM07146.1"/>
    </source>
</evidence>
<sequence length="55" mass="5692">MSTVPPPSFHCCTAVSPCGIAPLCHVNPADPLTLPALIRVKVGSEGKEDGITILH</sequence>
<dbReference type="GeneID" id="24102046"/>
<dbReference type="InParanoid" id="J7SCG7"/>
<protein>
    <submittedName>
        <fullName evidence="1">Uncharacterized protein</fullName>
    </submittedName>
</protein>
<name>J7SCG7_9APHY</name>